<dbReference type="EMBL" id="LT598456">
    <property type="protein sequence ID" value="SCU80366.1"/>
    <property type="molecule type" value="Genomic_DNA"/>
</dbReference>
<comment type="similarity">
    <text evidence="1">Belongs to the SMP-30/CGR1 family.</text>
</comment>
<dbReference type="SUPFAM" id="SSF63829">
    <property type="entry name" value="Calcium-dependent phosphotriesterase"/>
    <property type="match status" value="1"/>
</dbReference>
<keyword evidence="4" id="KW-1185">Reference proteome</keyword>
<feature type="domain" description="SMP-30/Gluconolactonase/LRE-like region" evidence="2">
    <location>
        <begin position="20"/>
        <end position="302"/>
    </location>
</feature>
<dbReference type="InterPro" id="IPR011042">
    <property type="entry name" value="6-blade_b-propeller_TolB-like"/>
</dbReference>
<name>A0A1G4ITP3_9SACH</name>
<accession>A0A1G4ITP3</accession>
<protein>
    <submittedName>
        <fullName evidence="3">LADA_0B06898g1_1</fullName>
    </submittedName>
</protein>
<dbReference type="PANTHER" id="PTHR10907">
    <property type="entry name" value="REGUCALCIN"/>
    <property type="match status" value="1"/>
</dbReference>
<reference evidence="4" key="1">
    <citation type="submission" date="2016-03" db="EMBL/GenBank/DDBJ databases">
        <authorList>
            <person name="Devillers H."/>
        </authorList>
    </citation>
    <scope>NUCLEOTIDE SEQUENCE [LARGE SCALE GENOMIC DNA]</scope>
</reference>
<proteinExistence type="inferred from homology"/>
<dbReference type="GO" id="GO:0005509">
    <property type="term" value="F:calcium ion binding"/>
    <property type="evidence" value="ECO:0007669"/>
    <property type="project" value="TreeGrafter"/>
</dbReference>
<evidence type="ECO:0000313" key="3">
    <source>
        <dbReference type="EMBL" id="SCU80366.1"/>
    </source>
</evidence>
<evidence type="ECO:0000313" key="4">
    <source>
        <dbReference type="Proteomes" id="UP000190274"/>
    </source>
</evidence>
<evidence type="ECO:0000256" key="1">
    <source>
        <dbReference type="ARBA" id="ARBA00008853"/>
    </source>
</evidence>
<dbReference type="AlphaFoldDB" id="A0A1G4ITP3"/>
<dbReference type="Proteomes" id="UP000190274">
    <property type="component" value="Chromosome B"/>
</dbReference>
<dbReference type="Pfam" id="PF08450">
    <property type="entry name" value="SGL"/>
    <property type="match status" value="1"/>
</dbReference>
<dbReference type="GO" id="GO:0004341">
    <property type="term" value="F:gluconolactonase activity"/>
    <property type="evidence" value="ECO:0007669"/>
    <property type="project" value="TreeGrafter"/>
</dbReference>
<dbReference type="InterPro" id="IPR013658">
    <property type="entry name" value="SGL"/>
</dbReference>
<dbReference type="Gene3D" id="2.120.10.30">
    <property type="entry name" value="TolB, C-terminal domain"/>
    <property type="match status" value="1"/>
</dbReference>
<evidence type="ECO:0000259" key="2">
    <source>
        <dbReference type="Pfam" id="PF08450"/>
    </source>
</evidence>
<dbReference type="STRING" id="1266660.A0A1G4ITP3"/>
<dbReference type="OrthoDB" id="423498at2759"/>
<dbReference type="PANTHER" id="PTHR10907:SF47">
    <property type="entry name" value="REGUCALCIN"/>
    <property type="match status" value="1"/>
</dbReference>
<gene>
    <name evidence="3" type="ORF">LADA_0B06898G</name>
</gene>
<organism evidence="3 4">
    <name type="scientific">Lachancea dasiensis</name>
    <dbReference type="NCBI Taxonomy" id="1072105"/>
    <lineage>
        <taxon>Eukaryota</taxon>
        <taxon>Fungi</taxon>
        <taxon>Dikarya</taxon>
        <taxon>Ascomycota</taxon>
        <taxon>Saccharomycotina</taxon>
        <taxon>Saccharomycetes</taxon>
        <taxon>Saccharomycetales</taxon>
        <taxon>Saccharomycetaceae</taxon>
        <taxon>Lachancea</taxon>
    </lineage>
</organism>
<sequence length="341" mass="37691">MAVTSELKIESYIHDKGARLSEGVTYLKDSKTLFWVDIFLSEIHFVTDIEQPKNTHKVVKIDSHNYNGEYPCSTELPERVGAVFPVDSPQGVKVAFFASKYGIGRLSLESCKWKYEVLYSSCRETSGKAWDRLRSNDGNVAPNGDIYIGVMNDFHVGVDTNKQAEGCLFCVNVKSKTIRLILDSIYIPNSVNWNPSGDVMYVTDSLAFKIWQMPYENDVPQVSKKSQYIDFAQINSDFASPEPDGSVIDLRDGFLYSTVFSTNKLQIFDNHGKLERELVFPDTPNVTCCCLGPGGDLFVTTASLDVLNGNSSGPSGALFRVSSGFVDAKGEVSSSKLAPAF</sequence>